<evidence type="ECO:0000256" key="5">
    <source>
        <dbReference type="ARBA" id="ARBA00022833"/>
    </source>
</evidence>
<feature type="region of interest" description="Disordered" evidence="14">
    <location>
        <begin position="431"/>
        <end position="537"/>
    </location>
</feature>
<feature type="region of interest" description="Disordered" evidence="14">
    <location>
        <begin position="787"/>
        <end position="858"/>
    </location>
</feature>
<dbReference type="PANTHER" id="PTHR12628:SF13">
    <property type="entry name" value="HOMEOBOX PROTEIN HAT3.1"/>
    <property type="match status" value="1"/>
</dbReference>
<keyword evidence="10 11" id="KW-0539">Nucleus</keyword>
<keyword evidence="3" id="KW-0479">Metal-binding</keyword>
<evidence type="ECO:0000256" key="4">
    <source>
        <dbReference type="ARBA" id="ARBA00022771"/>
    </source>
</evidence>
<comment type="caution">
    <text evidence="17">The sequence shown here is derived from an EMBL/GenBank/DDBJ whole genome shotgun (WGS) entry which is preliminary data.</text>
</comment>
<dbReference type="FunFam" id="3.30.40.10:FF:000270">
    <property type="entry name" value="pathogenesis-related homeodomain protein-like"/>
    <property type="match status" value="1"/>
</dbReference>
<evidence type="ECO:0000313" key="17">
    <source>
        <dbReference type="EMBL" id="GAV86468.1"/>
    </source>
</evidence>
<evidence type="ECO:0000259" key="16">
    <source>
        <dbReference type="PROSITE" id="PS50071"/>
    </source>
</evidence>
<feature type="compositionally biased region" description="Basic and acidic residues" evidence="14">
    <location>
        <begin position="656"/>
        <end position="666"/>
    </location>
</feature>
<evidence type="ECO:0000256" key="2">
    <source>
        <dbReference type="ARBA" id="ARBA00007427"/>
    </source>
</evidence>
<dbReference type="InterPro" id="IPR011011">
    <property type="entry name" value="Znf_FYVE_PHD"/>
</dbReference>
<reference evidence="18" key="1">
    <citation type="submission" date="2016-04" db="EMBL/GenBank/DDBJ databases">
        <title>Cephalotus genome sequencing.</title>
        <authorList>
            <person name="Fukushima K."/>
            <person name="Hasebe M."/>
            <person name="Fang X."/>
        </authorList>
    </citation>
    <scope>NUCLEOTIDE SEQUENCE [LARGE SCALE GENOMIC DNA]</scope>
    <source>
        <strain evidence="18">cv. St1</strain>
    </source>
</reference>
<keyword evidence="5" id="KW-0862">Zinc</keyword>
<dbReference type="GO" id="GO:0045814">
    <property type="term" value="P:negative regulation of gene expression, epigenetic"/>
    <property type="evidence" value="ECO:0007669"/>
    <property type="project" value="TreeGrafter"/>
</dbReference>
<dbReference type="FunCoup" id="A0A1Q3D2E2">
    <property type="interactions" value="1456"/>
</dbReference>
<feature type="domain" description="Homeobox" evidence="16">
    <location>
        <begin position="700"/>
        <end position="760"/>
    </location>
</feature>
<feature type="compositionally biased region" description="Basic and acidic residues" evidence="14">
    <location>
        <begin position="136"/>
        <end position="152"/>
    </location>
</feature>
<evidence type="ECO:0000256" key="11">
    <source>
        <dbReference type="PROSITE-ProRule" id="PRU00108"/>
    </source>
</evidence>
<dbReference type="GO" id="GO:0043565">
    <property type="term" value="F:sequence-specific DNA binding"/>
    <property type="evidence" value="ECO:0007669"/>
    <property type="project" value="UniProtKB-ARBA"/>
</dbReference>
<dbReference type="Pfam" id="PF00628">
    <property type="entry name" value="PHD"/>
    <property type="match status" value="1"/>
</dbReference>
<dbReference type="Gene3D" id="3.30.40.10">
    <property type="entry name" value="Zinc/RING finger domain, C3HC4 (zinc finger)"/>
    <property type="match status" value="1"/>
</dbReference>
<dbReference type="Pfam" id="PF00046">
    <property type="entry name" value="Homeodomain"/>
    <property type="match status" value="1"/>
</dbReference>
<accession>A0A1Q3D2E2</accession>
<feature type="compositionally biased region" description="Acidic residues" evidence="14">
    <location>
        <begin position="498"/>
        <end position="511"/>
    </location>
</feature>
<dbReference type="CDD" id="cd00086">
    <property type="entry name" value="homeodomain"/>
    <property type="match status" value="1"/>
</dbReference>
<dbReference type="STRING" id="3775.A0A1Q3D2E2"/>
<dbReference type="InterPro" id="IPR001356">
    <property type="entry name" value="HD"/>
</dbReference>
<evidence type="ECO:0000256" key="6">
    <source>
        <dbReference type="ARBA" id="ARBA00023015"/>
    </source>
</evidence>
<dbReference type="InterPro" id="IPR013083">
    <property type="entry name" value="Znf_RING/FYVE/PHD"/>
</dbReference>
<evidence type="ECO:0000256" key="1">
    <source>
        <dbReference type="ARBA" id="ARBA00004123"/>
    </source>
</evidence>
<feature type="compositionally biased region" description="Polar residues" evidence="14">
    <location>
        <begin position="14"/>
        <end position="29"/>
    </location>
</feature>
<dbReference type="InParanoid" id="A0A1Q3D2E2"/>
<dbReference type="SUPFAM" id="SSF46689">
    <property type="entry name" value="Homeodomain-like"/>
    <property type="match status" value="1"/>
</dbReference>
<feature type="compositionally biased region" description="Polar residues" evidence="14">
    <location>
        <begin position="173"/>
        <end position="186"/>
    </location>
</feature>
<feature type="region of interest" description="Disordered" evidence="14">
    <location>
        <begin position="552"/>
        <end position="574"/>
    </location>
</feature>
<keyword evidence="7 11" id="KW-0238">DNA-binding</keyword>
<dbReference type="OrthoDB" id="1903104at2759"/>
<dbReference type="CDD" id="cd15504">
    <property type="entry name" value="PHD_PRHA_like"/>
    <property type="match status" value="1"/>
</dbReference>
<feature type="compositionally biased region" description="Basic and acidic residues" evidence="14">
    <location>
        <begin position="211"/>
        <end position="225"/>
    </location>
</feature>
<evidence type="ECO:0000313" key="18">
    <source>
        <dbReference type="Proteomes" id="UP000187406"/>
    </source>
</evidence>
<feature type="compositionally biased region" description="Basic and acidic residues" evidence="14">
    <location>
        <begin position="818"/>
        <end position="833"/>
    </location>
</feature>
<feature type="region of interest" description="Disordered" evidence="14">
    <location>
        <begin position="171"/>
        <end position="190"/>
    </location>
</feature>
<dbReference type="PANTHER" id="PTHR12628">
    <property type="entry name" value="POLYCOMB-LIKE TRANSCRIPTION FACTOR"/>
    <property type="match status" value="1"/>
</dbReference>
<dbReference type="SMART" id="SM00389">
    <property type="entry name" value="HOX"/>
    <property type="match status" value="1"/>
</dbReference>
<proteinExistence type="inferred from homology"/>
<dbReference type="PROSITE" id="PS50016">
    <property type="entry name" value="ZF_PHD_2"/>
    <property type="match status" value="1"/>
</dbReference>
<evidence type="ECO:0000256" key="7">
    <source>
        <dbReference type="ARBA" id="ARBA00023125"/>
    </source>
</evidence>
<dbReference type="AlphaFoldDB" id="A0A1Q3D2E2"/>
<evidence type="ECO:0000256" key="8">
    <source>
        <dbReference type="ARBA" id="ARBA00023155"/>
    </source>
</evidence>
<evidence type="ECO:0000256" key="3">
    <source>
        <dbReference type="ARBA" id="ARBA00022723"/>
    </source>
</evidence>
<name>A0A1Q3D2E2_CEPFO</name>
<dbReference type="InterPro" id="IPR019786">
    <property type="entry name" value="Zinc_finger_PHD-type_CS"/>
</dbReference>
<keyword evidence="9" id="KW-0804">Transcription</keyword>
<dbReference type="PROSITE" id="PS01359">
    <property type="entry name" value="ZF_PHD_1"/>
    <property type="match status" value="1"/>
</dbReference>
<feature type="compositionally biased region" description="Basic residues" evidence="14">
    <location>
        <begin position="560"/>
        <end position="569"/>
    </location>
</feature>
<dbReference type="GO" id="GO:0003682">
    <property type="term" value="F:chromatin binding"/>
    <property type="evidence" value="ECO:0007669"/>
    <property type="project" value="TreeGrafter"/>
</dbReference>
<dbReference type="SUPFAM" id="SSF57903">
    <property type="entry name" value="FYVE/PHD zinc finger"/>
    <property type="match status" value="1"/>
</dbReference>
<feature type="region of interest" description="Disordered" evidence="14">
    <location>
        <begin position="14"/>
        <end position="35"/>
    </location>
</feature>
<evidence type="ECO:0000256" key="9">
    <source>
        <dbReference type="ARBA" id="ARBA00023163"/>
    </source>
</evidence>
<feature type="region of interest" description="Disordered" evidence="14">
    <location>
        <begin position="207"/>
        <end position="249"/>
    </location>
</feature>
<dbReference type="GO" id="GO:0008270">
    <property type="term" value="F:zinc ion binding"/>
    <property type="evidence" value="ECO:0007669"/>
    <property type="project" value="UniProtKB-KW"/>
</dbReference>
<evidence type="ECO:0000256" key="14">
    <source>
        <dbReference type="SAM" id="MobiDB-lite"/>
    </source>
</evidence>
<dbReference type="Gene3D" id="1.10.10.60">
    <property type="entry name" value="Homeodomain-like"/>
    <property type="match status" value="1"/>
</dbReference>
<feature type="region of interest" description="Disordered" evidence="14">
    <location>
        <begin position="604"/>
        <end position="703"/>
    </location>
</feature>
<feature type="compositionally biased region" description="Basic and acidic residues" evidence="14">
    <location>
        <begin position="680"/>
        <end position="692"/>
    </location>
</feature>
<evidence type="ECO:0000256" key="12">
    <source>
        <dbReference type="PROSITE-ProRule" id="PRU00146"/>
    </source>
</evidence>
<sequence>MSKADYIGVYQSQMSCQSGKQSPPGQTSHAFGDECVHSEPFEQKHEPDFKIIENETSGAIAAVSSDPIDENLQPHLENGTGKIFTQHLEQPPKDVHLSQCLCYRKDTLEQKLESSCIAGEHFGRPSEYVTYSHSSPMEHLRPPTEDPIKGHSIDQLGPPGEDVAKNYGREQLESPSDNGAKNSSRLGLTDRRTSKLLKNKYILRSTGNSDRVLRTRSKDKPKAPESSKNLANVCSGVEENRKKKRKKKGVNRKVADEYLRLRAQVRYFLNRISYEQSLIAAYSGEGWKGLSLEKLKPEKELQRATSEILRRKLKIRDLFQHLESLCAEGRFAESLFDSEGQIDSEDIFCAKCGSKDLSTDNDIILCDGACDRGFHQFCLEPPLFKEDIPLDDDGWLCPGCDCKLDCIELLNESQGTNLSITDKWEKVFPEAAAGQSRNPNFGHSSEDSDDNDYDPEVLQSDGKDQGDESSSDDSEFTSASDDLGTLPNDEQHLGPPSDESEDDNYDPDAPDLDNNVNQESSSSDFTSDSEDLGTALDDNISSAKHKCLMPLSSLKDFNKQRSRRGGKKKQFLDSDLLSILELDPGQDGSAPFPGRRNVERLDYKKLHDEEYGNCSSHSSEDEDWTDTVAPRRRQKRNLEVAPELPKGNSLVNKRATKTEDVQKNLEETESTPMRRSRRKSNNEDAKLVKSHEGYANSGFTGKKSANRRLGEDVTQRLLKSFKENQYPDRTMKENLAKELHITFRQVNKWFGNARWSFNHPPCMDAKTAGSSSKKRTPLIVTKAKPLERGPETCTRDSTYNGAKIDYAPEEDAAVTKHGSADSRDSESVIHERGSQISTTPMSAKRKRKGKMDRQASDL</sequence>
<dbReference type="InterPro" id="IPR019787">
    <property type="entry name" value="Znf_PHD-finger"/>
</dbReference>
<comment type="similarity">
    <text evidence="2">Belongs to the PHD-associated homeobox family.</text>
</comment>
<evidence type="ECO:0000256" key="10">
    <source>
        <dbReference type="ARBA" id="ARBA00023242"/>
    </source>
</evidence>
<gene>
    <name evidence="17" type="ORF">CFOL_v3_29898</name>
</gene>
<feature type="DNA-binding region" description="Homeobox" evidence="11">
    <location>
        <begin position="702"/>
        <end position="761"/>
    </location>
</feature>
<keyword evidence="8 11" id="KW-0371">Homeobox</keyword>
<dbReference type="PROSITE" id="PS50071">
    <property type="entry name" value="HOMEOBOX_2"/>
    <property type="match status" value="1"/>
</dbReference>
<dbReference type="InterPro" id="IPR009057">
    <property type="entry name" value="Homeodomain-like_sf"/>
</dbReference>
<dbReference type="GO" id="GO:0006355">
    <property type="term" value="P:regulation of DNA-templated transcription"/>
    <property type="evidence" value="ECO:0007669"/>
    <property type="project" value="UniProtKB-ARBA"/>
</dbReference>
<feature type="region of interest" description="Disordered" evidence="14">
    <location>
        <begin position="129"/>
        <end position="166"/>
    </location>
</feature>
<keyword evidence="18" id="KW-1185">Reference proteome</keyword>
<protein>
    <submittedName>
        <fullName evidence="17">Homeobox domain-containing protein/PHD domain-containing protein</fullName>
    </submittedName>
</protein>
<evidence type="ECO:0000259" key="15">
    <source>
        <dbReference type="PROSITE" id="PS50016"/>
    </source>
</evidence>
<dbReference type="SMART" id="SM00249">
    <property type="entry name" value="PHD"/>
    <property type="match status" value="1"/>
</dbReference>
<feature type="domain" description="PHD-type" evidence="15">
    <location>
        <begin position="346"/>
        <end position="403"/>
    </location>
</feature>
<dbReference type="GO" id="GO:0005634">
    <property type="term" value="C:nucleus"/>
    <property type="evidence" value="ECO:0007669"/>
    <property type="project" value="UniProtKB-SubCell"/>
</dbReference>
<dbReference type="EMBL" id="BDDD01003918">
    <property type="protein sequence ID" value="GAV86468.1"/>
    <property type="molecule type" value="Genomic_DNA"/>
</dbReference>
<dbReference type="InterPro" id="IPR001965">
    <property type="entry name" value="Znf_PHD"/>
</dbReference>
<organism evidence="17 18">
    <name type="scientific">Cephalotus follicularis</name>
    <name type="common">Albany pitcher plant</name>
    <dbReference type="NCBI Taxonomy" id="3775"/>
    <lineage>
        <taxon>Eukaryota</taxon>
        <taxon>Viridiplantae</taxon>
        <taxon>Streptophyta</taxon>
        <taxon>Embryophyta</taxon>
        <taxon>Tracheophyta</taxon>
        <taxon>Spermatophyta</taxon>
        <taxon>Magnoliopsida</taxon>
        <taxon>eudicotyledons</taxon>
        <taxon>Gunneridae</taxon>
        <taxon>Pentapetalae</taxon>
        <taxon>rosids</taxon>
        <taxon>fabids</taxon>
        <taxon>Oxalidales</taxon>
        <taxon>Cephalotaceae</taxon>
        <taxon>Cephalotus</taxon>
    </lineage>
</organism>
<dbReference type="Proteomes" id="UP000187406">
    <property type="component" value="Unassembled WGS sequence"/>
</dbReference>
<keyword evidence="4 12" id="KW-0863">Zinc-finger</keyword>
<keyword evidence="6" id="KW-0805">Transcription regulation</keyword>
<dbReference type="GO" id="GO:0010557">
    <property type="term" value="P:positive regulation of macromolecule biosynthetic process"/>
    <property type="evidence" value="ECO:0007669"/>
    <property type="project" value="UniProtKB-ARBA"/>
</dbReference>
<dbReference type="InterPro" id="IPR045876">
    <property type="entry name" value="PRHA-like_PHD-finger"/>
</dbReference>
<feature type="compositionally biased region" description="Low complexity" evidence="14">
    <location>
        <begin position="512"/>
        <end position="526"/>
    </location>
</feature>
<evidence type="ECO:0000256" key="13">
    <source>
        <dbReference type="RuleBase" id="RU000682"/>
    </source>
</evidence>
<comment type="subcellular location">
    <subcellularLocation>
        <location evidence="1 11 13">Nucleus</location>
    </subcellularLocation>
</comment>